<dbReference type="SUPFAM" id="SSF74650">
    <property type="entry name" value="Galactose mutarotase-like"/>
    <property type="match status" value="1"/>
</dbReference>
<dbReference type="STRING" id="1051891.A0A0C3QX76"/>
<sequence>MASVDPFQPIVLTLPSFSPSLAVQVIPYGLTIHKILVNGDGKTHDLLIGPENPEEHGELRRFMNTIVGRYSNRIPTGDFTLEKNGITSQLHVDGNQDADVQLHGGHDGFDKRVFTPVDPSDFSAYSLFSEAEKEQIVQLMPAAAIFKFTSPDKDEGYPGQLDLEVLVALVQPGSAPKSKLEGEYELGSVIIVYRAKVEGEGGKKTVTPVNLTQHWGFNLDASLPSGTAGPTPGVTSQSLTINASDTLQLKANGLATGNYDPTKGTPHEHKEKPIGEKYPDPGYDSFYIFERQPSKPPSSRVPLDSLTTLNEVASLTQPSTVDEVPVELSSKDTGIRISFETNQPGVQFYTGIGLSKESGSRKKIHGGSGNIGDGYEPKAGAFLEFHEPLAAWQHPWGESHGDTLLTSDELYNNYTKLNVYFKRKE</sequence>
<dbReference type="EMBL" id="KN822942">
    <property type="protein sequence ID" value="KIO34641.1"/>
    <property type="molecule type" value="Genomic_DNA"/>
</dbReference>
<dbReference type="InterPro" id="IPR014718">
    <property type="entry name" value="GH-type_carb-bd"/>
</dbReference>
<keyword evidence="3" id="KW-1185">Reference proteome</keyword>
<dbReference type="PANTHER" id="PTHR10091">
    <property type="entry name" value="ALDOSE-1-EPIMERASE"/>
    <property type="match status" value="1"/>
</dbReference>
<dbReference type="InterPro" id="IPR011013">
    <property type="entry name" value="Gal_mutarotase_sf_dom"/>
</dbReference>
<dbReference type="InterPro" id="IPR008183">
    <property type="entry name" value="Aldose_1/G6P_1-epimerase"/>
</dbReference>
<evidence type="ECO:0000313" key="3">
    <source>
        <dbReference type="Proteomes" id="UP000054248"/>
    </source>
</evidence>
<dbReference type="GO" id="GO:0006006">
    <property type="term" value="P:glucose metabolic process"/>
    <property type="evidence" value="ECO:0007669"/>
    <property type="project" value="TreeGrafter"/>
</dbReference>
<accession>A0A0C3QX76</accession>
<gene>
    <name evidence="2" type="ORF">M407DRAFT_240484</name>
</gene>
<feature type="region of interest" description="Disordered" evidence="1">
    <location>
        <begin position="256"/>
        <end position="277"/>
    </location>
</feature>
<dbReference type="GO" id="GO:0033499">
    <property type="term" value="P:galactose catabolic process via UDP-galactose, Leloir pathway"/>
    <property type="evidence" value="ECO:0007669"/>
    <property type="project" value="TreeGrafter"/>
</dbReference>
<name>A0A0C3QX76_9AGAM</name>
<dbReference type="Proteomes" id="UP000054248">
    <property type="component" value="Unassembled WGS sequence"/>
</dbReference>
<reference evidence="2 3" key="1">
    <citation type="submission" date="2014-04" db="EMBL/GenBank/DDBJ databases">
        <authorList>
            <consortium name="DOE Joint Genome Institute"/>
            <person name="Kuo A."/>
            <person name="Girlanda M."/>
            <person name="Perotto S."/>
            <person name="Kohler A."/>
            <person name="Nagy L.G."/>
            <person name="Floudas D."/>
            <person name="Copeland A."/>
            <person name="Barry K.W."/>
            <person name="Cichocki N."/>
            <person name="Veneault-Fourrey C."/>
            <person name="LaButti K."/>
            <person name="Lindquist E.A."/>
            <person name="Lipzen A."/>
            <person name="Lundell T."/>
            <person name="Morin E."/>
            <person name="Murat C."/>
            <person name="Sun H."/>
            <person name="Tunlid A."/>
            <person name="Henrissat B."/>
            <person name="Grigoriev I.V."/>
            <person name="Hibbett D.S."/>
            <person name="Martin F."/>
            <person name="Nordberg H.P."/>
            <person name="Cantor M.N."/>
            <person name="Hua S.X."/>
        </authorList>
    </citation>
    <scope>NUCLEOTIDE SEQUENCE [LARGE SCALE GENOMIC DNA]</scope>
    <source>
        <strain evidence="2 3">MUT 4182</strain>
    </source>
</reference>
<evidence type="ECO:0000313" key="2">
    <source>
        <dbReference type="EMBL" id="KIO34641.1"/>
    </source>
</evidence>
<feature type="compositionally biased region" description="Basic and acidic residues" evidence="1">
    <location>
        <begin position="265"/>
        <end position="277"/>
    </location>
</feature>
<evidence type="ECO:0000256" key="1">
    <source>
        <dbReference type="SAM" id="MobiDB-lite"/>
    </source>
</evidence>
<dbReference type="Pfam" id="PF01263">
    <property type="entry name" value="Aldose_epim"/>
    <property type="match status" value="1"/>
</dbReference>
<dbReference type="GO" id="GO:0004034">
    <property type="term" value="F:aldose 1-epimerase activity"/>
    <property type="evidence" value="ECO:0007669"/>
    <property type="project" value="TreeGrafter"/>
</dbReference>
<dbReference type="GO" id="GO:0030246">
    <property type="term" value="F:carbohydrate binding"/>
    <property type="evidence" value="ECO:0007669"/>
    <property type="project" value="InterPro"/>
</dbReference>
<reference evidence="3" key="2">
    <citation type="submission" date="2015-01" db="EMBL/GenBank/DDBJ databases">
        <title>Evolutionary Origins and Diversification of the Mycorrhizal Mutualists.</title>
        <authorList>
            <consortium name="DOE Joint Genome Institute"/>
            <consortium name="Mycorrhizal Genomics Consortium"/>
            <person name="Kohler A."/>
            <person name="Kuo A."/>
            <person name="Nagy L.G."/>
            <person name="Floudas D."/>
            <person name="Copeland A."/>
            <person name="Barry K.W."/>
            <person name="Cichocki N."/>
            <person name="Veneault-Fourrey C."/>
            <person name="LaButti K."/>
            <person name="Lindquist E.A."/>
            <person name="Lipzen A."/>
            <person name="Lundell T."/>
            <person name="Morin E."/>
            <person name="Murat C."/>
            <person name="Riley R."/>
            <person name="Ohm R."/>
            <person name="Sun H."/>
            <person name="Tunlid A."/>
            <person name="Henrissat B."/>
            <person name="Grigoriev I.V."/>
            <person name="Hibbett D.S."/>
            <person name="Martin F."/>
        </authorList>
    </citation>
    <scope>NUCLEOTIDE SEQUENCE [LARGE SCALE GENOMIC DNA]</scope>
    <source>
        <strain evidence="3">MUT 4182</strain>
    </source>
</reference>
<proteinExistence type="predicted"/>
<organism evidence="2 3">
    <name type="scientific">Tulasnella calospora MUT 4182</name>
    <dbReference type="NCBI Taxonomy" id="1051891"/>
    <lineage>
        <taxon>Eukaryota</taxon>
        <taxon>Fungi</taxon>
        <taxon>Dikarya</taxon>
        <taxon>Basidiomycota</taxon>
        <taxon>Agaricomycotina</taxon>
        <taxon>Agaricomycetes</taxon>
        <taxon>Cantharellales</taxon>
        <taxon>Tulasnellaceae</taxon>
        <taxon>Tulasnella</taxon>
    </lineage>
</organism>
<dbReference type="HOGENOM" id="CLU_028297_0_0_1"/>
<dbReference type="OrthoDB" id="274691at2759"/>
<dbReference type="AlphaFoldDB" id="A0A0C3QX76"/>
<evidence type="ECO:0008006" key="4">
    <source>
        <dbReference type="Google" id="ProtNLM"/>
    </source>
</evidence>
<protein>
    <recommendedName>
        <fullName evidence="4">Aldose 1-epimerase</fullName>
    </recommendedName>
</protein>
<dbReference type="Gene3D" id="2.70.98.10">
    <property type="match status" value="1"/>
</dbReference>
<dbReference type="PANTHER" id="PTHR10091:SF0">
    <property type="entry name" value="GALACTOSE MUTAROTASE"/>
    <property type="match status" value="1"/>
</dbReference>